<keyword evidence="3" id="KW-0809">Transit peptide</keyword>
<evidence type="ECO:0000256" key="3">
    <source>
        <dbReference type="ARBA" id="ARBA00022946"/>
    </source>
</evidence>
<dbReference type="GO" id="GO:0031930">
    <property type="term" value="P:mitochondria-nucleus signaling pathway"/>
    <property type="evidence" value="ECO:0007669"/>
    <property type="project" value="TreeGrafter"/>
</dbReference>
<dbReference type="PROSITE" id="PS51375">
    <property type="entry name" value="PPR"/>
    <property type="match status" value="4"/>
</dbReference>
<dbReference type="PANTHER" id="PTHR47936">
    <property type="entry name" value="PPR_LONG DOMAIN-CONTAINING PROTEIN"/>
    <property type="match status" value="1"/>
</dbReference>
<dbReference type="InterPro" id="IPR002885">
    <property type="entry name" value="PPR_rpt"/>
</dbReference>
<evidence type="ECO:0000256" key="5">
    <source>
        <dbReference type="SAM" id="MobiDB-lite"/>
    </source>
</evidence>
<evidence type="ECO:0000313" key="6">
    <source>
        <dbReference type="EMBL" id="OAY63513.1"/>
    </source>
</evidence>
<feature type="compositionally biased region" description="Pro residues" evidence="5">
    <location>
        <begin position="34"/>
        <end position="43"/>
    </location>
</feature>
<sequence length="452" mass="48618">MAPFNLLLRSKINPYSAAAAPNLLRRALFSALPEPLPPPPPPSSSSSSSSASSSSSSSSSTPSPPISLQRLKCLIRAEADPERVAELFLSASASVPRFYAQRPLFSLAVLKLSRARRPDLVRRLLDPLLASPLAPASEGFLARVLSLYSSASLPDAAADAFLRPSPHPRSDLALSALLSAFLHNRRFRDLRLAFDRAHPPPGVASHNVLLRALCETGDVAGARNLLDEMSRPDNSLPAPNVVSYNTLLTAYLKNSGEGAGDEDLDGKFDEILHEIARRGIEPSVVTFNCRIARFCAKGESFKAEELLDVMLAKGIRPNLGTFNALIAGFCKEGDADAAVRVFNRMKAMKRRNGSDGVAPNADTYVALLRALIGKGDFEGALGICRECLARKVAPPFEVTKGLIEGLVRESKIEEARDVAEKMRAVVRGDAKDAWDKVEGELSLEKGTEDSGP</sequence>
<proteinExistence type="inferred from homology"/>
<dbReference type="InterPro" id="IPR011990">
    <property type="entry name" value="TPR-like_helical_dom_sf"/>
</dbReference>
<comment type="similarity">
    <text evidence="1">Belongs to the PPR family. P subfamily.</text>
</comment>
<dbReference type="Gene3D" id="1.25.40.10">
    <property type="entry name" value="Tetratricopeptide repeat domain"/>
    <property type="match status" value="2"/>
</dbReference>
<evidence type="ECO:0000256" key="1">
    <source>
        <dbReference type="ARBA" id="ARBA00007626"/>
    </source>
</evidence>
<organism evidence="6 7">
    <name type="scientific">Ananas comosus</name>
    <name type="common">Pineapple</name>
    <name type="synonym">Ananas ananas</name>
    <dbReference type="NCBI Taxonomy" id="4615"/>
    <lineage>
        <taxon>Eukaryota</taxon>
        <taxon>Viridiplantae</taxon>
        <taxon>Streptophyta</taxon>
        <taxon>Embryophyta</taxon>
        <taxon>Tracheophyta</taxon>
        <taxon>Spermatophyta</taxon>
        <taxon>Magnoliopsida</taxon>
        <taxon>Liliopsida</taxon>
        <taxon>Poales</taxon>
        <taxon>Bromeliaceae</taxon>
        <taxon>Bromelioideae</taxon>
        <taxon>Ananas</taxon>
    </lineage>
</organism>
<accession>A0A199UFJ1</accession>
<dbReference type="EMBL" id="LSRQ01008337">
    <property type="protein sequence ID" value="OAY63513.1"/>
    <property type="molecule type" value="Genomic_DNA"/>
</dbReference>
<dbReference type="GO" id="GO:0010019">
    <property type="term" value="P:chloroplast-nucleus signaling pathway"/>
    <property type="evidence" value="ECO:0007669"/>
    <property type="project" value="TreeGrafter"/>
</dbReference>
<dbReference type="AlphaFoldDB" id="A0A199UFJ1"/>
<name>A0A199UFJ1_ANACO</name>
<feature type="repeat" description="PPR" evidence="4">
    <location>
        <begin position="202"/>
        <end position="236"/>
    </location>
</feature>
<gene>
    <name evidence="6" type="ORF">ACMD2_00562</name>
</gene>
<dbReference type="NCBIfam" id="TIGR00756">
    <property type="entry name" value="PPR"/>
    <property type="match status" value="3"/>
</dbReference>
<dbReference type="Pfam" id="PF12854">
    <property type="entry name" value="PPR_1"/>
    <property type="match status" value="2"/>
</dbReference>
<evidence type="ECO:0000256" key="2">
    <source>
        <dbReference type="ARBA" id="ARBA00022737"/>
    </source>
</evidence>
<feature type="repeat" description="PPR" evidence="4">
    <location>
        <begin position="360"/>
        <end position="394"/>
    </location>
</feature>
<dbReference type="Proteomes" id="UP000092600">
    <property type="component" value="Unassembled WGS sequence"/>
</dbReference>
<feature type="region of interest" description="Disordered" evidence="5">
    <location>
        <begin position="31"/>
        <end position="65"/>
    </location>
</feature>
<evidence type="ECO:0000313" key="7">
    <source>
        <dbReference type="Proteomes" id="UP000092600"/>
    </source>
</evidence>
<protein>
    <submittedName>
        <fullName evidence="6">Pentatricopeptide repeat-containing protein, mitochondrial</fullName>
    </submittedName>
</protein>
<dbReference type="Pfam" id="PF01535">
    <property type="entry name" value="PPR"/>
    <property type="match status" value="1"/>
</dbReference>
<reference evidence="6 7" key="1">
    <citation type="journal article" date="2016" name="DNA Res.">
        <title>The draft genome of MD-2 pineapple using hybrid error correction of long reads.</title>
        <authorList>
            <person name="Redwan R.M."/>
            <person name="Saidin A."/>
            <person name="Kumar S.V."/>
        </authorList>
    </citation>
    <scope>NUCLEOTIDE SEQUENCE [LARGE SCALE GENOMIC DNA]</scope>
    <source>
        <strain evidence="7">cv. MD2</strain>
        <tissue evidence="6">Leaf</tissue>
    </source>
</reference>
<dbReference type="GO" id="GO:0009507">
    <property type="term" value="C:chloroplast"/>
    <property type="evidence" value="ECO:0007669"/>
    <property type="project" value="TreeGrafter"/>
</dbReference>
<feature type="compositionally biased region" description="Low complexity" evidence="5">
    <location>
        <begin position="44"/>
        <end position="61"/>
    </location>
</feature>
<keyword evidence="2" id="KW-0677">Repeat</keyword>
<comment type="caution">
    <text evidence="6">The sequence shown here is derived from an EMBL/GenBank/DDBJ whole genome shotgun (WGS) entry which is preliminary data.</text>
</comment>
<dbReference type="PANTHER" id="PTHR47936:SF5">
    <property type="entry name" value="PENTACOTRIPEPTIDE-REPEAT REGION OF PRORP DOMAIN-CONTAINING PROTEIN"/>
    <property type="match status" value="1"/>
</dbReference>
<feature type="repeat" description="PPR" evidence="4">
    <location>
        <begin position="283"/>
        <end position="317"/>
    </location>
</feature>
<feature type="repeat" description="PPR" evidence="4">
    <location>
        <begin position="318"/>
        <end position="352"/>
    </location>
</feature>
<evidence type="ECO:0000256" key="4">
    <source>
        <dbReference type="PROSITE-ProRule" id="PRU00708"/>
    </source>
</evidence>